<feature type="non-terminal residue" evidence="1">
    <location>
        <position position="140"/>
    </location>
</feature>
<dbReference type="EMBL" id="CAJVPW010017878">
    <property type="protein sequence ID" value="CAG8678877.1"/>
    <property type="molecule type" value="Genomic_DNA"/>
</dbReference>
<organism evidence="1 2">
    <name type="scientific">Cetraspora pellucida</name>
    <dbReference type="NCBI Taxonomy" id="1433469"/>
    <lineage>
        <taxon>Eukaryota</taxon>
        <taxon>Fungi</taxon>
        <taxon>Fungi incertae sedis</taxon>
        <taxon>Mucoromycota</taxon>
        <taxon>Glomeromycotina</taxon>
        <taxon>Glomeromycetes</taxon>
        <taxon>Diversisporales</taxon>
        <taxon>Gigasporaceae</taxon>
        <taxon>Cetraspora</taxon>
    </lineage>
</organism>
<comment type="caution">
    <text evidence="1">The sequence shown here is derived from an EMBL/GenBank/DDBJ whole genome shotgun (WGS) entry which is preliminary data.</text>
</comment>
<proteinExistence type="predicted"/>
<keyword evidence="2" id="KW-1185">Reference proteome</keyword>
<name>A0ACA9NXL1_9GLOM</name>
<gene>
    <name evidence="1" type="ORF">SPELUC_LOCUS10042</name>
</gene>
<protein>
    <submittedName>
        <fullName evidence="1">14010_t:CDS:1</fullName>
    </submittedName>
</protein>
<evidence type="ECO:0000313" key="1">
    <source>
        <dbReference type="EMBL" id="CAG8678877.1"/>
    </source>
</evidence>
<accession>A0ACA9NXL1</accession>
<evidence type="ECO:0000313" key="2">
    <source>
        <dbReference type="Proteomes" id="UP000789366"/>
    </source>
</evidence>
<sequence>MQKRKSYSQRNHLKKARSIIRKSSKKQINNEDTIESNISSLPNINSIDTSTEIIINTIASQTEVIVNTVATQTEVTVSTITTQTEAIIIQSNEMQIDQVNQAEDLSTVRNQINNVPSNLLEDLTQYGKLAADKLFDKLFD</sequence>
<feature type="non-terminal residue" evidence="1">
    <location>
        <position position="1"/>
    </location>
</feature>
<dbReference type="Proteomes" id="UP000789366">
    <property type="component" value="Unassembled WGS sequence"/>
</dbReference>
<reference evidence="1" key="1">
    <citation type="submission" date="2021-06" db="EMBL/GenBank/DDBJ databases">
        <authorList>
            <person name="Kallberg Y."/>
            <person name="Tangrot J."/>
            <person name="Rosling A."/>
        </authorList>
    </citation>
    <scope>NUCLEOTIDE SEQUENCE</scope>
    <source>
        <strain evidence="1">28 12/20/2015</strain>
    </source>
</reference>